<protein>
    <submittedName>
        <fullName evidence="2">Uncharacterized protein</fullName>
    </submittedName>
</protein>
<gene>
    <name evidence="2" type="ORF">AN218_00530</name>
</gene>
<evidence type="ECO:0000313" key="2">
    <source>
        <dbReference type="EMBL" id="OEV14148.1"/>
    </source>
</evidence>
<evidence type="ECO:0000313" key="3">
    <source>
        <dbReference type="Proteomes" id="UP000176005"/>
    </source>
</evidence>
<reference evidence="2 3" key="1">
    <citation type="journal article" date="2016" name="Front. Microbiol.">
        <title>Comparative Genomics Analysis of Streptomyces Species Reveals Their Adaptation to the Marine Environment and Their Diversity at the Genomic Level.</title>
        <authorList>
            <person name="Tian X."/>
            <person name="Zhang Z."/>
            <person name="Yang T."/>
            <person name="Chen M."/>
            <person name="Li J."/>
            <person name="Chen F."/>
            <person name="Yang J."/>
            <person name="Li W."/>
            <person name="Zhang B."/>
            <person name="Zhang Z."/>
            <person name="Wu J."/>
            <person name="Zhang C."/>
            <person name="Long L."/>
            <person name="Xiao J."/>
        </authorList>
    </citation>
    <scope>NUCLEOTIDE SEQUENCE [LARGE SCALE GENOMIC DNA]</scope>
    <source>
        <strain evidence="2 3">SCSIO 10429</strain>
    </source>
</reference>
<keyword evidence="3" id="KW-1185">Reference proteome</keyword>
<dbReference type="EMBL" id="LJGW01000017">
    <property type="protein sequence ID" value="OEV14148.1"/>
    <property type="molecule type" value="Genomic_DNA"/>
</dbReference>
<evidence type="ECO:0000256" key="1">
    <source>
        <dbReference type="SAM" id="MobiDB-lite"/>
    </source>
</evidence>
<sequence>MTADEARRVERVMRSLGISGVVAPADPEDPSGEWSVFDEADPGTRRDKTAEVLAAIAEHVPEHDTGSPRRGTMRGFVGLPPRDR</sequence>
<proteinExistence type="predicted"/>
<feature type="region of interest" description="Disordered" evidence="1">
    <location>
        <begin position="59"/>
        <end position="84"/>
    </location>
</feature>
<dbReference type="AlphaFoldDB" id="A0A1E7LD99"/>
<feature type="compositionally biased region" description="Acidic residues" evidence="1">
    <location>
        <begin position="26"/>
        <end position="41"/>
    </location>
</feature>
<organism evidence="2 3">
    <name type="scientific">Streptomyces nanshensis</name>
    <dbReference type="NCBI Taxonomy" id="518642"/>
    <lineage>
        <taxon>Bacteria</taxon>
        <taxon>Bacillati</taxon>
        <taxon>Actinomycetota</taxon>
        <taxon>Actinomycetes</taxon>
        <taxon>Kitasatosporales</taxon>
        <taxon>Streptomycetaceae</taxon>
        <taxon>Streptomyces</taxon>
    </lineage>
</organism>
<dbReference type="RefSeq" id="WP_070014442.1">
    <property type="nucleotide sequence ID" value="NZ_LJGW01000017.1"/>
</dbReference>
<comment type="caution">
    <text evidence="2">The sequence shown here is derived from an EMBL/GenBank/DDBJ whole genome shotgun (WGS) entry which is preliminary data.</text>
</comment>
<feature type="region of interest" description="Disordered" evidence="1">
    <location>
        <begin position="21"/>
        <end position="43"/>
    </location>
</feature>
<name>A0A1E7LD99_9ACTN</name>
<dbReference type="Proteomes" id="UP000176005">
    <property type="component" value="Unassembled WGS sequence"/>
</dbReference>
<accession>A0A1E7LD99</accession>